<name>A0ABD3PXC7_9STRA</name>
<feature type="signal peptide" evidence="2">
    <location>
        <begin position="1"/>
        <end position="22"/>
    </location>
</feature>
<proteinExistence type="predicted"/>
<sequence length="292" mass="31166">MLVGKYLQFALIGSALASFATAEESKLRKGGRKLGNRKNRGYTRPTPATSAPIDNSVPNPTVSPSDEPTFYPTLSPTLSPAADIENPTMNPTLSPTVNPTQSPVWKADGWKADGYPTLNPTLSPTLNPTFSPTLNPTLSPTLAPSWSPTLSPTELEPVSADPTKSPVWKADGWKADGYPTLNPTLSPTEASDPIPAPPTLSPTLSPTFSPSEYSCGDSWHRSTSALNPNSCTNDKEIPNDPSRLYDTVQECCKAEFGKVAGCQVYNVCGPRTPGPASNMARKPASRPTKRQK</sequence>
<feature type="chain" id="PRO_5044803614" evidence="2">
    <location>
        <begin position="23"/>
        <end position="292"/>
    </location>
</feature>
<dbReference type="Proteomes" id="UP001530400">
    <property type="component" value="Unassembled WGS sequence"/>
</dbReference>
<feature type="region of interest" description="Disordered" evidence="1">
    <location>
        <begin position="139"/>
        <end position="209"/>
    </location>
</feature>
<accession>A0ABD3PXC7</accession>
<comment type="caution">
    <text evidence="3">The sequence shown here is derived from an EMBL/GenBank/DDBJ whole genome shotgun (WGS) entry which is preliminary data.</text>
</comment>
<evidence type="ECO:0000313" key="4">
    <source>
        <dbReference type="Proteomes" id="UP001530400"/>
    </source>
</evidence>
<evidence type="ECO:0000256" key="1">
    <source>
        <dbReference type="SAM" id="MobiDB-lite"/>
    </source>
</evidence>
<organism evidence="3 4">
    <name type="scientific">Cyclotella atomus</name>
    <dbReference type="NCBI Taxonomy" id="382360"/>
    <lineage>
        <taxon>Eukaryota</taxon>
        <taxon>Sar</taxon>
        <taxon>Stramenopiles</taxon>
        <taxon>Ochrophyta</taxon>
        <taxon>Bacillariophyta</taxon>
        <taxon>Coscinodiscophyceae</taxon>
        <taxon>Thalassiosirophycidae</taxon>
        <taxon>Stephanodiscales</taxon>
        <taxon>Stephanodiscaceae</taxon>
        <taxon>Cyclotella</taxon>
    </lineage>
</organism>
<reference evidence="3 4" key="1">
    <citation type="submission" date="2024-10" db="EMBL/GenBank/DDBJ databases">
        <title>Updated reference genomes for cyclostephanoid diatoms.</title>
        <authorList>
            <person name="Roberts W.R."/>
            <person name="Alverson A.J."/>
        </authorList>
    </citation>
    <scope>NUCLEOTIDE SEQUENCE [LARGE SCALE GENOMIC DNA]</scope>
    <source>
        <strain evidence="3 4">AJA010-31</strain>
    </source>
</reference>
<protein>
    <submittedName>
        <fullName evidence="3">Uncharacterized protein</fullName>
    </submittedName>
</protein>
<feature type="compositionally biased region" description="Basic residues" evidence="1">
    <location>
        <begin position="28"/>
        <end position="41"/>
    </location>
</feature>
<evidence type="ECO:0000313" key="3">
    <source>
        <dbReference type="EMBL" id="KAL3792334.1"/>
    </source>
</evidence>
<feature type="compositionally biased region" description="Basic residues" evidence="1">
    <location>
        <begin position="283"/>
        <end position="292"/>
    </location>
</feature>
<dbReference type="EMBL" id="JALLPJ020000431">
    <property type="protein sequence ID" value="KAL3792334.1"/>
    <property type="molecule type" value="Genomic_DNA"/>
</dbReference>
<dbReference type="AlphaFoldDB" id="A0ABD3PXC7"/>
<gene>
    <name evidence="3" type="ORF">ACHAWO_000884</name>
</gene>
<keyword evidence="4" id="KW-1185">Reference proteome</keyword>
<feature type="compositionally biased region" description="Polar residues" evidence="1">
    <location>
        <begin position="46"/>
        <end position="67"/>
    </location>
</feature>
<feature type="region of interest" description="Disordered" evidence="1">
    <location>
        <begin position="270"/>
        <end position="292"/>
    </location>
</feature>
<keyword evidence="2" id="KW-0732">Signal</keyword>
<feature type="region of interest" description="Disordered" evidence="1">
    <location>
        <begin position="22"/>
        <end position="67"/>
    </location>
</feature>
<evidence type="ECO:0000256" key="2">
    <source>
        <dbReference type="SAM" id="SignalP"/>
    </source>
</evidence>
<feature type="compositionally biased region" description="Polar residues" evidence="1">
    <location>
        <begin position="139"/>
        <end position="152"/>
    </location>
</feature>